<dbReference type="GO" id="GO:0005524">
    <property type="term" value="F:ATP binding"/>
    <property type="evidence" value="ECO:0007669"/>
    <property type="project" value="InterPro"/>
</dbReference>
<keyword evidence="2 5" id="KW-0812">Transmembrane</keyword>
<keyword evidence="4 5" id="KW-0472">Membrane</keyword>
<feature type="domain" description="ABC transmembrane type-1" evidence="6">
    <location>
        <begin position="1"/>
        <end position="85"/>
    </location>
</feature>
<evidence type="ECO:0000256" key="2">
    <source>
        <dbReference type="ARBA" id="ARBA00022692"/>
    </source>
</evidence>
<comment type="subcellular location">
    <subcellularLocation>
        <location evidence="1">Cell membrane</location>
        <topology evidence="1">Multi-pass membrane protein</topology>
    </subcellularLocation>
</comment>
<protein>
    <submittedName>
        <fullName evidence="7">Thiol reductant ABC exporter subunit CydD</fullName>
    </submittedName>
</protein>
<sequence>WIALITKGVDKLDIYLTSFIQQLGLLSTIPLILLIFTFINDWISGLIFLITAPLIPFFMILIGKIADNENKKQWQVFQKLTMYMA</sequence>
<dbReference type="GO" id="GO:0140359">
    <property type="term" value="F:ABC-type transporter activity"/>
    <property type="evidence" value="ECO:0007669"/>
    <property type="project" value="InterPro"/>
</dbReference>
<keyword evidence="3 5" id="KW-1133">Transmembrane helix</keyword>
<evidence type="ECO:0000256" key="4">
    <source>
        <dbReference type="ARBA" id="ARBA00023136"/>
    </source>
</evidence>
<evidence type="ECO:0000313" key="8">
    <source>
        <dbReference type="Proteomes" id="UP000764045"/>
    </source>
</evidence>
<evidence type="ECO:0000313" key="7">
    <source>
        <dbReference type="EMBL" id="MBM6663257.1"/>
    </source>
</evidence>
<comment type="caution">
    <text evidence="7">The sequence shown here is derived from an EMBL/GenBank/DDBJ whole genome shotgun (WGS) entry which is preliminary data.</text>
</comment>
<keyword evidence="8" id="KW-1185">Reference proteome</keyword>
<dbReference type="AlphaFoldDB" id="A0A938WQK5"/>
<name>A0A938WQK5_9BACT</name>
<evidence type="ECO:0000256" key="3">
    <source>
        <dbReference type="ARBA" id="ARBA00022989"/>
    </source>
</evidence>
<organism evidence="7 8">
    <name type="scientific">Marseilla massiliensis</name>
    <dbReference type="NCBI Taxonomy" id="1841864"/>
    <lineage>
        <taxon>Bacteria</taxon>
        <taxon>Pseudomonadati</taxon>
        <taxon>Bacteroidota</taxon>
        <taxon>Bacteroidia</taxon>
        <taxon>Bacteroidales</taxon>
        <taxon>Prevotellaceae</taxon>
        <taxon>Marseilla</taxon>
    </lineage>
</organism>
<evidence type="ECO:0000256" key="5">
    <source>
        <dbReference type="SAM" id="Phobius"/>
    </source>
</evidence>
<dbReference type="Proteomes" id="UP000764045">
    <property type="component" value="Unassembled WGS sequence"/>
</dbReference>
<reference evidence="7 8" key="1">
    <citation type="journal article" date="2021" name="Sci. Rep.">
        <title>The distribution of antibiotic resistance genes in chicken gut microbiota commensals.</title>
        <authorList>
            <person name="Juricova H."/>
            <person name="Matiasovicova J."/>
            <person name="Kubasova T."/>
            <person name="Cejkova D."/>
            <person name="Rychlik I."/>
        </authorList>
    </citation>
    <scope>NUCLEOTIDE SEQUENCE [LARGE SCALE GENOMIC DNA]</scope>
    <source>
        <strain evidence="7 8">An819</strain>
    </source>
</reference>
<dbReference type="InterPro" id="IPR036640">
    <property type="entry name" value="ABC1_TM_sf"/>
</dbReference>
<evidence type="ECO:0000259" key="6">
    <source>
        <dbReference type="PROSITE" id="PS50929"/>
    </source>
</evidence>
<dbReference type="PROSITE" id="PS50929">
    <property type="entry name" value="ABC_TM1F"/>
    <property type="match status" value="1"/>
</dbReference>
<evidence type="ECO:0000256" key="1">
    <source>
        <dbReference type="ARBA" id="ARBA00004651"/>
    </source>
</evidence>
<dbReference type="Pfam" id="PF00664">
    <property type="entry name" value="ABC_membrane"/>
    <property type="match status" value="1"/>
</dbReference>
<dbReference type="GO" id="GO:0005886">
    <property type="term" value="C:plasma membrane"/>
    <property type="evidence" value="ECO:0007669"/>
    <property type="project" value="UniProtKB-SubCell"/>
</dbReference>
<dbReference type="EMBL" id="JACJJL010000122">
    <property type="protein sequence ID" value="MBM6663257.1"/>
    <property type="molecule type" value="Genomic_DNA"/>
</dbReference>
<dbReference type="Gene3D" id="1.20.1560.10">
    <property type="entry name" value="ABC transporter type 1, transmembrane domain"/>
    <property type="match status" value="1"/>
</dbReference>
<gene>
    <name evidence="7" type="ORF">H6B30_16240</name>
</gene>
<feature type="non-terminal residue" evidence="7">
    <location>
        <position position="85"/>
    </location>
</feature>
<feature type="transmembrane region" description="Helical" evidence="5">
    <location>
        <begin position="42"/>
        <end position="62"/>
    </location>
</feature>
<dbReference type="InterPro" id="IPR011527">
    <property type="entry name" value="ABC1_TM_dom"/>
</dbReference>
<proteinExistence type="predicted"/>
<dbReference type="SUPFAM" id="SSF90123">
    <property type="entry name" value="ABC transporter transmembrane region"/>
    <property type="match status" value="1"/>
</dbReference>
<feature type="transmembrane region" description="Helical" evidence="5">
    <location>
        <begin position="12"/>
        <end position="36"/>
    </location>
</feature>
<dbReference type="RefSeq" id="WP_205112260.1">
    <property type="nucleotide sequence ID" value="NZ_JACJJL010000122.1"/>
</dbReference>
<feature type="non-terminal residue" evidence="7">
    <location>
        <position position="1"/>
    </location>
</feature>
<accession>A0A938WQK5</accession>